<dbReference type="GeneID" id="85467450"/>
<protein>
    <submittedName>
        <fullName evidence="1">Uncharacterized protein</fullName>
    </submittedName>
</protein>
<comment type="caution">
    <text evidence="1">The sequence shown here is derived from an EMBL/GenBank/DDBJ whole genome shotgun (WGS) entry which is preliminary data.</text>
</comment>
<proteinExistence type="predicted"/>
<evidence type="ECO:0000313" key="1">
    <source>
        <dbReference type="EMBL" id="KAK1638259.1"/>
    </source>
</evidence>
<dbReference type="EMBL" id="JAHMHQ010000007">
    <property type="protein sequence ID" value="KAK1638259.1"/>
    <property type="molecule type" value="Genomic_DNA"/>
</dbReference>
<organism evidence="1 2">
    <name type="scientific">Colletotrichum phormii</name>
    <dbReference type="NCBI Taxonomy" id="359342"/>
    <lineage>
        <taxon>Eukaryota</taxon>
        <taxon>Fungi</taxon>
        <taxon>Dikarya</taxon>
        <taxon>Ascomycota</taxon>
        <taxon>Pezizomycotina</taxon>
        <taxon>Sordariomycetes</taxon>
        <taxon>Hypocreomycetidae</taxon>
        <taxon>Glomerellales</taxon>
        <taxon>Glomerellaceae</taxon>
        <taxon>Colletotrichum</taxon>
        <taxon>Colletotrichum acutatum species complex</taxon>
    </lineage>
</organism>
<accession>A0AAJ0EGR3</accession>
<name>A0AAJ0EGR3_9PEZI</name>
<dbReference type="RefSeq" id="XP_060446866.1">
    <property type="nucleotide sequence ID" value="XM_060582588.1"/>
</dbReference>
<dbReference type="AlphaFoldDB" id="A0AAJ0EGR3"/>
<keyword evidence="2" id="KW-1185">Reference proteome</keyword>
<dbReference type="Proteomes" id="UP001243989">
    <property type="component" value="Unassembled WGS sequence"/>
</dbReference>
<sequence length="172" mass="19103">MVLFPLRSEHAWSEAVKTEDSSVSCGANSDYRCGYWLASCERRVWRKGASSWSKTRVLQSLASASATRVISFHLLASQQLVIQSPSMPLNLPNFPRHCHGLAMDGKAVCLLLRLRTVCVLWVVLGEEIRAFIKSLCVVDILTAIKPTPTPTRNDRLRAKTCVSAHGGAKPRW</sequence>
<gene>
    <name evidence="1" type="ORF">BDP81DRAFT_204790</name>
</gene>
<reference evidence="1" key="1">
    <citation type="submission" date="2021-06" db="EMBL/GenBank/DDBJ databases">
        <title>Comparative genomics, transcriptomics and evolutionary studies reveal genomic signatures of adaptation to plant cell wall in hemibiotrophic fungi.</title>
        <authorList>
            <consortium name="DOE Joint Genome Institute"/>
            <person name="Baroncelli R."/>
            <person name="Diaz J.F."/>
            <person name="Benocci T."/>
            <person name="Peng M."/>
            <person name="Battaglia E."/>
            <person name="Haridas S."/>
            <person name="Andreopoulos W."/>
            <person name="Labutti K."/>
            <person name="Pangilinan J."/>
            <person name="Floch G.L."/>
            <person name="Makela M.R."/>
            <person name="Henrissat B."/>
            <person name="Grigoriev I.V."/>
            <person name="Crouch J.A."/>
            <person name="De Vries R.P."/>
            <person name="Sukno S.A."/>
            <person name="Thon M.R."/>
        </authorList>
    </citation>
    <scope>NUCLEOTIDE SEQUENCE</scope>
    <source>
        <strain evidence="1">CBS 102054</strain>
    </source>
</reference>
<evidence type="ECO:0000313" key="2">
    <source>
        <dbReference type="Proteomes" id="UP001243989"/>
    </source>
</evidence>